<keyword evidence="3" id="KW-1185">Reference proteome</keyword>
<dbReference type="EMBL" id="CP059267">
    <property type="protein sequence ID" value="QLQ78426.1"/>
    <property type="molecule type" value="Genomic_DNA"/>
</dbReference>
<proteinExistence type="predicted"/>
<organism evidence="2 3">
    <name type="scientific">Torulaspora globosa</name>
    <dbReference type="NCBI Taxonomy" id="48254"/>
    <lineage>
        <taxon>Eukaryota</taxon>
        <taxon>Fungi</taxon>
        <taxon>Dikarya</taxon>
        <taxon>Ascomycota</taxon>
        <taxon>Saccharomycotina</taxon>
        <taxon>Saccharomycetes</taxon>
        <taxon>Saccharomycetales</taxon>
        <taxon>Saccharomycetaceae</taxon>
        <taxon>Torulaspora</taxon>
    </lineage>
</organism>
<dbReference type="Gene3D" id="1.25.10.10">
    <property type="entry name" value="Leucine-rich Repeat Variant"/>
    <property type="match status" value="1"/>
</dbReference>
<sequence>MLVKALVEQYLDAGDNDLKYMVLRQDFTICEPVQDVDLLVKKVLLPVLLEETDPEIVELVSSQVYPQLALKCIEKTREMGSVQELGWFDDLIVEPLFERIDCKRTSFIVQTIRNVLRVVVGGGNNVASSAERYMKKLIAQMKGKNGERGNAVLYWDTLDLMIPVYYDRVPKMSFEVLSDIFDMYEDRSDNISNIALINSIKATTSGAVTKLLEREISDSLLETISSVWWQFHSVADGLFESRLIPSLHAKASESLMLTLQTICNLWPLYQIPSVEHNRPILSDKIMADLQSEITSLLNRAVSDSNKEPLSSIQQELIVEDTEIDDEQQAYLDQLQVDDDLEFDELDDDPSSSADEHNFEQIAEKCSTILKSLHGDSMKPTSQGYLLPSLENVKISALSTKQDIEDVSRTVWTVLDTETTLPTLLLSLEILGQILQSNVAEINCSRTCESLLRHMKQNKSFLQTIKVGSMTQIIDEGSTFRTMVYSTLLQIVTTRSLDHPICCKVLIEAISRGVRDTDTTISQLAIRIIETILQADYETIRGIDPNWYNFTLLPRVAEIATKVSKKLQAHSEARPDRAQHPVDTTEAAIDIVDRLQWLFNRQYPAIA</sequence>
<dbReference type="InterPro" id="IPR011989">
    <property type="entry name" value="ARM-like"/>
</dbReference>
<dbReference type="Proteomes" id="UP000510647">
    <property type="component" value="Chromosome 1"/>
</dbReference>
<evidence type="ECO:0000259" key="1">
    <source>
        <dbReference type="Pfam" id="PF08623"/>
    </source>
</evidence>
<dbReference type="InterPro" id="IPR013932">
    <property type="entry name" value="TATA-bd_TIP120"/>
</dbReference>
<evidence type="ECO:0000313" key="3">
    <source>
        <dbReference type="Proteomes" id="UP000510647"/>
    </source>
</evidence>
<dbReference type="AlphaFoldDB" id="A0A7H9HMA5"/>
<name>A0A7H9HMA5_9SACH</name>
<dbReference type="Pfam" id="PF08623">
    <property type="entry name" value="TIP120"/>
    <property type="match status" value="1"/>
</dbReference>
<reference evidence="2 3" key="1">
    <citation type="submission" date="2020-06" db="EMBL/GenBank/DDBJ databases">
        <title>The yeast mating-type switching endonuclease HO is a domesticated member of an unorthodox homing genetic element family.</title>
        <authorList>
            <person name="Coughlan A.Y."/>
            <person name="Lombardi L."/>
            <person name="Braun-Galleani S."/>
            <person name="Martos A.R."/>
            <person name="Galeote V."/>
            <person name="Bigey F."/>
            <person name="Dequin S."/>
            <person name="Byrne K.P."/>
            <person name="Wolfe K.H."/>
        </authorList>
    </citation>
    <scope>NUCLEOTIDE SEQUENCE [LARGE SCALE GENOMIC DNA]</scope>
    <source>
        <strain evidence="2 3">CBS2947</strain>
    </source>
</reference>
<dbReference type="OrthoDB" id="4034650at2759"/>
<evidence type="ECO:0000313" key="2">
    <source>
        <dbReference type="EMBL" id="QLQ78426.1"/>
    </source>
</evidence>
<protein>
    <recommendedName>
        <fullName evidence="1">TATA-binding protein interacting (TIP20) domain-containing protein</fullName>
    </recommendedName>
</protein>
<feature type="domain" description="TATA-binding protein interacting (TIP20)" evidence="1">
    <location>
        <begin position="444"/>
        <end position="541"/>
    </location>
</feature>
<accession>A0A7H9HMA5</accession>
<gene>
    <name evidence="2" type="ORF">HG537_0A06730</name>
</gene>